<keyword evidence="3" id="KW-0813">Transport</keyword>
<comment type="similarity">
    <text evidence="2">Belongs to the bacterial solute-binding protein 1 family.</text>
</comment>
<protein>
    <submittedName>
        <fullName evidence="6">Sugar ABC transporter substrate-binding protein</fullName>
    </submittedName>
</protein>
<keyword evidence="4 5" id="KW-0732">Signal</keyword>
<dbReference type="PANTHER" id="PTHR43649:SF31">
    <property type="entry name" value="SN-GLYCEROL-3-PHOSPHATE-BINDING PERIPLASMIC PROTEIN UGPB"/>
    <property type="match status" value="1"/>
</dbReference>
<comment type="subcellular location">
    <subcellularLocation>
        <location evidence="1">Cell envelope</location>
    </subcellularLocation>
</comment>
<evidence type="ECO:0000256" key="5">
    <source>
        <dbReference type="SAM" id="SignalP"/>
    </source>
</evidence>
<evidence type="ECO:0000256" key="1">
    <source>
        <dbReference type="ARBA" id="ARBA00004196"/>
    </source>
</evidence>
<name>A0ABY4MYP7_9MICO</name>
<evidence type="ECO:0000256" key="2">
    <source>
        <dbReference type="ARBA" id="ARBA00008520"/>
    </source>
</evidence>
<evidence type="ECO:0000256" key="3">
    <source>
        <dbReference type="ARBA" id="ARBA00022448"/>
    </source>
</evidence>
<dbReference type="Pfam" id="PF01547">
    <property type="entry name" value="SBP_bac_1"/>
    <property type="match status" value="1"/>
</dbReference>
<proteinExistence type="inferred from homology"/>
<accession>A0ABY4MYP7</accession>
<feature type="signal peptide" evidence="5">
    <location>
        <begin position="1"/>
        <end position="20"/>
    </location>
</feature>
<dbReference type="CDD" id="cd13585">
    <property type="entry name" value="PBP2_TMBP_like"/>
    <property type="match status" value="1"/>
</dbReference>
<dbReference type="PANTHER" id="PTHR43649">
    <property type="entry name" value="ARABINOSE-BINDING PROTEIN-RELATED"/>
    <property type="match status" value="1"/>
</dbReference>
<evidence type="ECO:0000313" key="6">
    <source>
        <dbReference type="EMBL" id="UQN14800.1"/>
    </source>
</evidence>
<dbReference type="Gene3D" id="3.40.190.10">
    <property type="entry name" value="Periplasmic binding protein-like II"/>
    <property type="match status" value="1"/>
</dbReference>
<evidence type="ECO:0000256" key="4">
    <source>
        <dbReference type="ARBA" id="ARBA00022729"/>
    </source>
</evidence>
<organism evidence="6">
    <name type="scientific">Gulosibacter sediminis</name>
    <dbReference type="NCBI Taxonomy" id="1729695"/>
    <lineage>
        <taxon>Bacteria</taxon>
        <taxon>Bacillati</taxon>
        <taxon>Actinomycetota</taxon>
        <taxon>Actinomycetes</taxon>
        <taxon>Micrococcales</taxon>
        <taxon>Microbacteriaceae</taxon>
        <taxon>Gulosibacter</taxon>
    </lineage>
</organism>
<dbReference type="SUPFAM" id="SSF53850">
    <property type="entry name" value="Periplasmic binding protein-like II"/>
    <property type="match status" value="1"/>
</dbReference>
<reference evidence="6" key="1">
    <citation type="submission" date="2022-05" db="EMBL/GenBank/DDBJ databases">
        <title>Complete genome sequence of toluene-degrading Gulosibacter sediminis strain ACHW.36C.</title>
        <authorList>
            <person name="Wai A.C."/>
            <person name="Lai G.K."/>
            <person name="Griffin S.D."/>
            <person name="Leung F.C."/>
        </authorList>
    </citation>
    <scope>NUCLEOTIDE SEQUENCE [LARGE SCALE GENOMIC DNA]</scope>
    <source>
        <strain evidence="6">ACHW.36C</strain>
    </source>
</reference>
<feature type="chain" id="PRO_5045778843" evidence="5">
    <location>
        <begin position="21"/>
        <end position="440"/>
    </location>
</feature>
<gene>
    <name evidence="6" type="ORF">M3M28_12265</name>
</gene>
<dbReference type="PROSITE" id="PS51257">
    <property type="entry name" value="PROKAR_LIPOPROTEIN"/>
    <property type="match status" value="1"/>
</dbReference>
<dbReference type="EMBL" id="CP097160">
    <property type="protein sequence ID" value="UQN14800.1"/>
    <property type="molecule type" value="Genomic_DNA"/>
</dbReference>
<dbReference type="InterPro" id="IPR050490">
    <property type="entry name" value="Bact_solute-bd_prot1"/>
</dbReference>
<dbReference type="InterPro" id="IPR006059">
    <property type="entry name" value="SBP"/>
</dbReference>
<sequence length="440" mass="46463">MTYRRILAGAAAVLTGVALAGCSSADAGSDGDVTLTLRLWDENVATSYEGSIEAFEAANPGIKVELNVVPWDNYFNTLRNEVGSGAGDDLFWINGASVGDYIDNGNLVNITETLGEEAISGWEESVVNQYSTDGQLWGVPQLTDGGSAFYVNQDLLDEAGVTAQELSDASWSPNSDDDTLLPLLQKLTIDENGNNAASADFDPDNVATYGFNAAAELQNIQLNFIYSNGGTYQDAEGNLTFTNEKTVEAYQYLVDLINEYHVAPPAEATNGNGDYTRDEFLQGNIAVFESGTYNLANVQSGAEFNWSITEIAAGPEGKGTTAPGIIVAGNANSEHPEEQQALLEWLGSAEGAEYIGAEGAAVPAVTDARAAYDEYWAGQDVDTTPFFSVLEGTEPGQPVIGANFNAQAEAFTPILNDVFTGATPVGEGLQEAEDAANAVS</sequence>